<keyword evidence="7" id="KW-1185">Reference proteome</keyword>
<dbReference type="Gene3D" id="2.160.20.10">
    <property type="entry name" value="Single-stranded right-handed beta-helix, Pectin lyase-like"/>
    <property type="match status" value="2"/>
</dbReference>
<dbReference type="PANTHER" id="PTHR22990:SF15">
    <property type="entry name" value="F-BOX ONLY PROTEIN 10"/>
    <property type="match status" value="1"/>
</dbReference>
<organism evidence="6 7">
    <name type="scientific">Sulfurimonas denitrificans (strain ATCC 33889 / DSM 1251)</name>
    <name type="common">Thiomicrospira denitrificans (strain ATCC 33889 / DSM 1251)</name>
    <dbReference type="NCBI Taxonomy" id="326298"/>
    <lineage>
        <taxon>Bacteria</taxon>
        <taxon>Pseudomonadati</taxon>
        <taxon>Campylobacterota</taxon>
        <taxon>Epsilonproteobacteria</taxon>
        <taxon>Campylobacterales</taxon>
        <taxon>Sulfurimonadaceae</taxon>
        <taxon>Sulfurimonas</taxon>
    </lineage>
</organism>
<evidence type="ECO:0000259" key="5">
    <source>
        <dbReference type="Pfam" id="PF05048"/>
    </source>
</evidence>
<gene>
    <name evidence="6" type="ordered locus">Suden_1026</name>
</gene>
<evidence type="ECO:0000256" key="4">
    <source>
        <dbReference type="SAM" id="SignalP"/>
    </source>
</evidence>
<name>Q30RS7_SULDN</name>
<dbReference type="RefSeq" id="WP_011372656.1">
    <property type="nucleotide sequence ID" value="NC_007575.1"/>
</dbReference>
<dbReference type="AlphaFoldDB" id="Q30RS7"/>
<dbReference type="STRING" id="326298.Suden_1026"/>
<accession>Q30RS7</accession>
<dbReference type="PANTHER" id="PTHR22990">
    <property type="entry name" value="F-BOX ONLY PROTEIN"/>
    <property type="match status" value="1"/>
</dbReference>
<reference evidence="6 7" key="1">
    <citation type="journal article" date="2008" name="Appl. Environ. Microbiol.">
        <title>Genome of the epsilonproteobacterial chemolithoautotroph Sulfurimonas denitrificans.</title>
        <authorList>
            <person name="Sievert S.M."/>
            <person name="Scott K.M."/>
            <person name="Klotz M.G."/>
            <person name="Chain P.S.G."/>
            <person name="Hauser L.J."/>
            <person name="Hemp J."/>
            <person name="Huegler M."/>
            <person name="Land M."/>
            <person name="Lapidus A."/>
            <person name="Larimer F.W."/>
            <person name="Lucas S."/>
            <person name="Malfatti S.A."/>
            <person name="Meyer F."/>
            <person name="Paulsen I.T."/>
            <person name="Ren Q."/>
            <person name="Simon J."/>
            <person name="Bailey K."/>
            <person name="Diaz E."/>
            <person name="Fitzpatrick K.A."/>
            <person name="Glover B."/>
            <person name="Gwatney N."/>
            <person name="Korajkic A."/>
            <person name="Long A."/>
            <person name="Mobberley J.M."/>
            <person name="Pantry S.N."/>
            <person name="Pazder G."/>
            <person name="Peterson S."/>
            <person name="Quintanilla J.D."/>
            <person name="Sprinkle R."/>
            <person name="Stephens J."/>
            <person name="Thomas P."/>
            <person name="Vaughn R."/>
            <person name="Weber M.J."/>
            <person name="Wooten L.L."/>
        </authorList>
    </citation>
    <scope>NUCLEOTIDE SEQUENCE [LARGE SCALE GENOMIC DNA]</scope>
    <source>
        <strain evidence="7">ATCC 33889 / DSM 1251</strain>
    </source>
</reference>
<dbReference type="HOGENOM" id="CLU_041882_1_0_7"/>
<feature type="chain" id="PRO_5004219867" evidence="4">
    <location>
        <begin position="19"/>
        <end position="406"/>
    </location>
</feature>
<evidence type="ECO:0000256" key="1">
    <source>
        <dbReference type="ARBA" id="ARBA00004906"/>
    </source>
</evidence>
<evidence type="ECO:0000256" key="3">
    <source>
        <dbReference type="ARBA" id="ARBA00022786"/>
    </source>
</evidence>
<dbReference type="InterPro" id="IPR022441">
    <property type="entry name" value="Para_beta_helix_rpt-2"/>
</dbReference>
<evidence type="ECO:0000256" key="2">
    <source>
        <dbReference type="ARBA" id="ARBA00022737"/>
    </source>
</evidence>
<dbReference type="NCBIfam" id="TIGR04247">
    <property type="entry name" value="NosD_copper_fam"/>
    <property type="match status" value="1"/>
</dbReference>
<dbReference type="Pfam" id="PF05048">
    <property type="entry name" value="NosD"/>
    <property type="match status" value="1"/>
</dbReference>
<dbReference type="NCBIfam" id="TIGR03804">
    <property type="entry name" value="para_beta_helix"/>
    <property type="match status" value="2"/>
</dbReference>
<keyword evidence="3" id="KW-0833">Ubl conjugation pathway</keyword>
<dbReference type="InterPro" id="IPR012334">
    <property type="entry name" value="Pectin_lyas_fold"/>
</dbReference>
<feature type="domain" description="Periplasmic copper-binding protein NosD beta helix" evidence="5">
    <location>
        <begin position="133"/>
        <end position="338"/>
    </location>
</feature>
<dbReference type="EMBL" id="CP000153">
    <property type="protein sequence ID" value="ABB44304.1"/>
    <property type="molecule type" value="Genomic_DNA"/>
</dbReference>
<feature type="signal peptide" evidence="4">
    <location>
        <begin position="1"/>
        <end position="18"/>
    </location>
</feature>
<sequence length="406" mass="45754">MFKTVLFICFAFVLSADANLLQEAIDSAPIGATIKLSAGIYKGNIVINKPITILGKEEGVIIEGSSSQNVITIKSSSVKLENLKIIKSGSRLDSMDAAIFINNSQKITIQKCVIEDSLYGIFMDNVSNSAILNNKISSNGQDIGLRGDALRLWFSHNNIIEGNSFIKSRDIVLMRSNSNTLSNNYIQECRYAIFTEHSKDIIIDSNIIKDSAVSILLEGSRDINITKNSIAGRYGTQTNLGILFRGASNVRIESNNIWQCNQALYIDNSPKIRDTKNWILDNRISYNTRGLNFKNESVRNVIKSNELFGNMDNIMTDSYNGKSNENEIESNYWDDYEGFDRNQDNIGDSSYKKYLYLDQLWVSNPKLLFFYGSPVLSMLNFLLKVAPFMEPIFLVEDKKPIFKASY</sequence>
<dbReference type="InterPro" id="IPR026464">
    <property type="entry name" value="NosD_copper_fam"/>
</dbReference>
<dbReference type="GO" id="GO:0006511">
    <property type="term" value="P:ubiquitin-dependent protein catabolic process"/>
    <property type="evidence" value="ECO:0007669"/>
    <property type="project" value="TreeGrafter"/>
</dbReference>
<dbReference type="InterPro" id="IPR051550">
    <property type="entry name" value="SCF-Subunits/Alg-Epimerases"/>
</dbReference>
<dbReference type="OrthoDB" id="9767990at2"/>
<comment type="pathway">
    <text evidence="1">Protein modification; protein ubiquitination.</text>
</comment>
<dbReference type="InterPro" id="IPR011050">
    <property type="entry name" value="Pectin_lyase_fold/virulence"/>
</dbReference>
<dbReference type="SUPFAM" id="SSF51126">
    <property type="entry name" value="Pectin lyase-like"/>
    <property type="match status" value="1"/>
</dbReference>
<dbReference type="Proteomes" id="UP000002714">
    <property type="component" value="Chromosome"/>
</dbReference>
<dbReference type="InterPro" id="IPR006626">
    <property type="entry name" value="PbH1"/>
</dbReference>
<keyword evidence="2" id="KW-0677">Repeat</keyword>
<evidence type="ECO:0000313" key="6">
    <source>
        <dbReference type="EMBL" id="ABB44304.1"/>
    </source>
</evidence>
<dbReference type="InterPro" id="IPR007742">
    <property type="entry name" value="NosD_dom"/>
</dbReference>
<protein>
    <submittedName>
        <fullName evidence="6">Periplasmic copper-binding</fullName>
    </submittedName>
</protein>
<dbReference type="KEGG" id="tdn:Suden_1026"/>
<dbReference type="eggNOG" id="COG3420">
    <property type="taxonomic scope" value="Bacteria"/>
</dbReference>
<keyword evidence="4" id="KW-0732">Signal</keyword>
<dbReference type="SMART" id="SM00710">
    <property type="entry name" value="PbH1"/>
    <property type="match status" value="10"/>
</dbReference>
<evidence type="ECO:0000313" key="7">
    <source>
        <dbReference type="Proteomes" id="UP000002714"/>
    </source>
</evidence>
<proteinExistence type="predicted"/>